<feature type="domain" description="EF-hand" evidence="1">
    <location>
        <begin position="5"/>
        <end position="40"/>
    </location>
</feature>
<dbReference type="AlphaFoldDB" id="A0A0M0JUI0"/>
<keyword evidence="3" id="KW-1185">Reference proteome</keyword>
<protein>
    <recommendedName>
        <fullName evidence="1">EF-hand domain-containing protein</fullName>
    </recommendedName>
</protein>
<reference evidence="3" key="1">
    <citation type="journal article" date="2015" name="PLoS Genet.">
        <title>Genome Sequence and Transcriptome Analyses of Chrysochromulina tobin: Metabolic Tools for Enhanced Algal Fitness in the Prominent Order Prymnesiales (Haptophyceae).</title>
        <authorList>
            <person name="Hovde B.T."/>
            <person name="Deodato C.R."/>
            <person name="Hunsperger H.M."/>
            <person name="Ryken S.A."/>
            <person name="Yost W."/>
            <person name="Jha R.K."/>
            <person name="Patterson J."/>
            <person name="Monnat R.J. Jr."/>
            <person name="Barlow S.B."/>
            <person name="Starkenburg S.R."/>
            <person name="Cattolico R.A."/>
        </authorList>
    </citation>
    <scope>NUCLEOTIDE SEQUENCE</scope>
    <source>
        <strain evidence="3">CCMP291</strain>
    </source>
</reference>
<dbReference type="SUPFAM" id="SSF47473">
    <property type="entry name" value="EF-hand"/>
    <property type="match status" value="1"/>
</dbReference>
<name>A0A0M0JUI0_9EUKA</name>
<accession>A0A0M0JUI0</accession>
<evidence type="ECO:0000313" key="3">
    <source>
        <dbReference type="Proteomes" id="UP000037460"/>
    </source>
</evidence>
<organism evidence="2 3">
    <name type="scientific">Chrysochromulina tobinii</name>
    <dbReference type="NCBI Taxonomy" id="1460289"/>
    <lineage>
        <taxon>Eukaryota</taxon>
        <taxon>Haptista</taxon>
        <taxon>Haptophyta</taxon>
        <taxon>Prymnesiophyceae</taxon>
        <taxon>Prymnesiales</taxon>
        <taxon>Chrysochromulinaceae</taxon>
        <taxon>Chrysochromulina</taxon>
    </lineage>
</organism>
<dbReference type="InterPro" id="IPR011992">
    <property type="entry name" value="EF-hand-dom_pair"/>
</dbReference>
<dbReference type="Proteomes" id="UP000037460">
    <property type="component" value="Unassembled WGS sequence"/>
</dbReference>
<gene>
    <name evidence="2" type="ORF">Ctob_009046</name>
</gene>
<dbReference type="GO" id="GO:0005509">
    <property type="term" value="F:calcium ion binding"/>
    <property type="evidence" value="ECO:0007669"/>
    <property type="project" value="InterPro"/>
</dbReference>
<sequence length="174" mass="19362">MLLKRHRAPVRSLFSTLDGNLDGAITRHELWTSLQAIGVPLCLEDADLLFRALLEFAIGKGEVSLSFRAVQKALLSPELGELVWEMDQDRRSVSKAQKALAITTKAEHQAAKALKEKADAVERLRVARSRMSALNAYVDFLEGGQTDLEVRMSELAHENVDMHMKVAELARARA</sequence>
<comment type="caution">
    <text evidence="2">The sequence shown here is derived from an EMBL/GenBank/DDBJ whole genome shotgun (WGS) entry which is preliminary data.</text>
</comment>
<dbReference type="PROSITE" id="PS50222">
    <property type="entry name" value="EF_HAND_2"/>
    <property type="match status" value="1"/>
</dbReference>
<evidence type="ECO:0000259" key="1">
    <source>
        <dbReference type="PROSITE" id="PS50222"/>
    </source>
</evidence>
<evidence type="ECO:0000313" key="2">
    <source>
        <dbReference type="EMBL" id="KOO29783.1"/>
    </source>
</evidence>
<dbReference type="InterPro" id="IPR002048">
    <property type="entry name" value="EF_hand_dom"/>
</dbReference>
<dbReference type="EMBL" id="JWZX01002359">
    <property type="protein sequence ID" value="KOO29783.1"/>
    <property type="molecule type" value="Genomic_DNA"/>
</dbReference>
<proteinExistence type="predicted"/>